<feature type="transmembrane region" description="Helical" evidence="9">
    <location>
        <begin position="117"/>
        <end position="135"/>
    </location>
</feature>
<organism evidence="10 11">
    <name type="scientific">Corynebacterium kalidii</name>
    <dbReference type="NCBI Taxonomy" id="2931982"/>
    <lineage>
        <taxon>Bacteria</taxon>
        <taxon>Bacillati</taxon>
        <taxon>Actinomycetota</taxon>
        <taxon>Actinomycetes</taxon>
        <taxon>Mycobacteriales</taxon>
        <taxon>Corynebacteriaceae</taxon>
        <taxon>Corynebacterium</taxon>
    </lineage>
</organism>
<feature type="transmembrane region" description="Helical" evidence="9">
    <location>
        <begin position="6"/>
        <end position="25"/>
    </location>
</feature>
<evidence type="ECO:0000313" key="11">
    <source>
        <dbReference type="Proteomes" id="UP001139207"/>
    </source>
</evidence>
<gene>
    <name evidence="10" type="ORF">MUN33_06565</name>
</gene>
<feature type="transmembrane region" description="Helical" evidence="9">
    <location>
        <begin position="147"/>
        <end position="169"/>
    </location>
</feature>
<evidence type="ECO:0000256" key="2">
    <source>
        <dbReference type="ARBA" id="ARBA00010068"/>
    </source>
</evidence>
<evidence type="ECO:0000256" key="3">
    <source>
        <dbReference type="ARBA" id="ARBA00022448"/>
    </source>
</evidence>
<evidence type="ECO:0000256" key="8">
    <source>
        <dbReference type="SAM" id="MobiDB-lite"/>
    </source>
</evidence>
<keyword evidence="11" id="KW-1185">Reference proteome</keyword>
<keyword evidence="4" id="KW-1003">Cell membrane</keyword>
<evidence type="ECO:0000256" key="4">
    <source>
        <dbReference type="ARBA" id="ARBA00022475"/>
    </source>
</evidence>
<name>A0A9X1WG09_9CORY</name>
<evidence type="ECO:0000256" key="9">
    <source>
        <dbReference type="SAM" id="Phobius"/>
    </source>
</evidence>
<feature type="transmembrane region" description="Helical" evidence="9">
    <location>
        <begin position="175"/>
        <end position="194"/>
    </location>
</feature>
<evidence type="ECO:0000256" key="6">
    <source>
        <dbReference type="ARBA" id="ARBA00022989"/>
    </source>
</evidence>
<dbReference type="AlphaFoldDB" id="A0A9X1WG09"/>
<dbReference type="InterPro" id="IPR038523">
    <property type="entry name" value="AmiSUreI_transpt_sf"/>
</dbReference>
<evidence type="ECO:0000256" key="1">
    <source>
        <dbReference type="ARBA" id="ARBA00004651"/>
    </source>
</evidence>
<keyword evidence="3" id="KW-0813">Transport</keyword>
<evidence type="ECO:0000313" key="10">
    <source>
        <dbReference type="EMBL" id="MCJ7858379.1"/>
    </source>
</evidence>
<dbReference type="EMBL" id="JALIEA010000012">
    <property type="protein sequence ID" value="MCJ7858379.1"/>
    <property type="molecule type" value="Genomic_DNA"/>
</dbReference>
<dbReference type="Gene3D" id="1.25.40.600">
    <property type="match status" value="1"/>
</dbReference>
<dbReference type="Pfam" id="PF02293">
    <property type="entry name" value="AmiS_UreI"/>
    <property type="match status" value="1"/>
</dbReference>
<dbReference type="InterPro" id="IPR003211">
    <property type="entry name" value="AmiSUreI_transpt"/>
</dbReference>
<evidence type="ECO:0000256" key="7">
    <source>
        <dbReference type="ARBA" id="ARBA00023136"/>
    </source>
</evidence>
<feature type="region of interest" description="Disordered" evidence="8">
    <location>
        <begin position="197"/>
        <end position="221"/>
    </location>
</feature>
<protein>
    <submittedName>
        <fullName evidence="10">Amidase substrates transport protein</fullName>
    </submittedName>
</protein>
<keyword evidence="6 9" id="KW-1133">Transmembrane helix</keyword>
<comment type="caution">
    <text evidence="10">The sequence shown here is derived from an EMBL/GenBank/DDBJ whole genome shotgun (WGS) entry which is preliminary data.</text>
</comment>
<dbReference type="Proteomes" id="UP001139207">
    <property type="component" value="Unassembled WGS sequence"/>
</dbReference>
<comment type="subcellular location">
    <subcellularLocation>
        <location evidence="1">Cell membrane</location>
        <topology evidence="1">Multi-pass membrane protein</topology>
    </subcellularLocation>
</comment>
<feature type="transmembrane region" description="Helical" evidence="9">
    <location>
        <begin position="60"/>
        <end position="79"/>
    </location>
</feature>
<proteinExistence type="inferred from homology"/>
<comment type="similarity">
    <text evidence="2">Belongs to the AmiS/UreI family.</text>
</comment>
<dbReference type="GO" id="GO:0005886">
    <property type="term" value="C:plasma membrane"/>
    <property type="evidence" value="ECO:0007669"/>
    <property type="project" value="UniProtKB-SubCell"/>
</dbReference>
<keyword evidence="5 9" id="KW-0812">Transmembrane</keyword>
<feature type="transmembrane region" description="Helical" evidence="9">
    <location>
        <begin position="91"/>
        <end position="111"/>
    </location>
</feature>
<dbReference type="RefSeq" id="WP_244804104.1">
    <property type="nucleotide sequence ID" value="NZ_JALIEA010000012.1"/>
</dbReference>
<reference evidence="10" key="1">
    <citation type="submission" date="2022-04" db="EMBL/GenBank/DDBJ databases">
        <title>Corynebacterium kalidii LD5P10.</title>
        <authorList>
            <person name="Sun J.Q."/>
        </authorList>
    </citation>
    <scope>NUCLEOTIDE SEQUENCE</scope>
    <source>
        <strain evidence="10">LD5P10</strain>
    </source>
</reference>
<accession>A0A9X1WG09</accession>
<feature type="transmembrane region" description="Helical" evidence="9">
    <location>
        <begin position="32"/>
        <end position="54"/>
    </location>
</feature>
<sequence length="221" mass="22749">MTSVALLFVGAVLLINGLTFCGLLDGRAGVPANVLVGALLLAAAAASVVEAGGLTGQTRIPLYSAAGFVLFSFTYLGVAGQSLLRTDGRSLGVYCGWSALVAAVLAAVNMYEAVRMGWLWLAWTVLFFAFALALLTDRAHLGRAAGVLSIWLAVTSATLPGLLMIDGAWDRTPVWAVAAAQLLGVIAYGSLSLTPRRRPRAGAKDRPGGEHVLSAAPGSPG</sequence>
<evidence type="ECO:0000256" key="5">
    <source>
        <dbReference type="ARBA" id="ARBA00022692"/>
    </source>
</evidence>
<keyword evidence="7 9" id="KW-0472">Membrane</keyword>